<keyword evidence="3" id="KW-1185">Reference proteome</keyword>
<dbReference type="STRING" id="1314777.A0A164TYP6"/>
<dbReference type="OrthoDB" id="3364649at2759"/>
<dbReference type="Pfam" id="PF08202">
    <property type="entry name" value="MIS13"/>
    <property type="match status" value="1"/>
</dbReference>
<dbReference type="EMBL" id="KV419409">
    <property type="protein sequence ID" value="KZS92755.1"/>
    <property type="molecule type" value="Genomic_DNA"/>
</dbReference>
<dbReference type="AlphaFoldDB" id="A0A164TYP6"/>
<proteinExistence type="predicted"/>
<organism evidence="2 3">
    <name type="scientific">Sistotremastrum niveocremeum HHB9708</name>
    <dbReference type="NCBI Taxonomy" id="1314777"/>
    <lineage>
        <taxon>Eukaryota</taxon>
        <taxon>Fungi</taxon>
        <taxon>Dikarya</taxon>
        <taxon>Basidiomycota</taxon>
        <taxon>Agaricomycotina</taxon>
        <taxon>Agaricomycetes</taxon>
        <taxon>Sistotremastrales</taxon>
        <taxon>Sistotremastraceae</taxon>
        <taxon>Sertulicium</taxon>
        <taxon>Sertulicium niveocremeum</taxon>
    </lineage>
</organism>
<feature type="region of interest" description="Disordered" evidence="1">
    <location>
        <begin position="386"/>
        <end position="419"/>
    </location>
</feature>
<dbReference type="PANTHER" id="PTHR14778">
    <property type="entry name" value="KINETOCHORE-ASSOCIATED PROTEIN DSN1 HOMOLOG"/>
    <property type="match status" value="1"/>
</dbReference>
<sequence>MLASSVKTMEQFIPAAKLKGRSVKRKAGEDDDDRDEPNKKPRKEGAQSKSGGKKRLLNGEEQKGGLVIVRGPPAIPVVADATYASVDPPTTTTTRPPPARSSSKPPSNSKPSTTTSKLSSRSSKASAPSLESSTRTHKLQPTEEPDADEDVRQMEAELTHLRKSSQSHARQASASGIDVRFPSSAVKTPARKAPQYIDSRTPIPLQETPQNQKNKRLREGRRSSTGMRGKRASTSLGNSSIITQPHGSVKETSFYKHIDPDLPEALRARQLLLWCATRTAGVSTPSSPSSSSTPLPPLSQDGQKVLKQVQDQVIKWIAEGRIETPVGLAPDDENVLPNGKGLLREHEQNVKNRKREDDFLKEIERCKTEDAAWTEVLQSYNTRQANTLANIESRTRTPRRPRARPSTPSAKGKEKEVLDEDWEPWDAELDEKWHPGVELARHVIQSTRDRASSSDAVQQSPIGRRMGDIEFQVDHLHDIVHQSSQMASQSLRELDIRFARLSTALSMKSNPPPPRSGPTIGPRPPQTDPRDLLRALAYTDAGRPGEAARRAAREVKRAVEGGASTDIEKVTPVPAAPRTPRRPATPKRSR</sequence>
<feature type="compositionally biased region" description="Low complexity" evidence="1">
    <location>
        <begin position="283"/>
        <end position="293"/>
    </location>
</feature>
<evidence type="ECO:0000313" key="2">
    <source>
        <dbReference type="EMBL" id="KZS92755.1"/>
    </source>
</evidence>
<dbReference type="GO" id="GO:0007059">
    <property type="term" value="P:chromosome segregation"/>
    <property type="evidence" value="ECO:0007669"/>
    <property type="project" value="InterPro"/>
</dbReference>
<evidence type="ECO:0000256" key="1">
    <source>
        <dbReference type="SAM" id="MobiDB-lite"/>
    </source>
</evidence>
<feature type="compositionally biased region" description="Basic residues" evidence="1">
    <location>
        <begin position="579"/>
        <end position="590"/>
    </location>
</feature>
<dbReference type="Proteomes" id="UP000076722">
    <property type="component" value="Unassembled WGS sequence"/>
</dbReference>
<feature type="compositionally biased region" description="Polar residues" evidence="1">
    <location>
        <begin position="232"/>
        <end position="244"/>
    </location>
</feature>
<feature type="region of interest" description="Disordered" evidence="1">
    <location>
        <begin position="505"/>
        <end position="590"/>
    </location>
</feature>
<name>A0A164TYP6_9AGAM</name>
<gene>
    <name evidence="2" type="ORF">SISNIDRAFT_550299</name>
</gene>
<feature type="region of interest" description="Disordered" evidence="1">
    <location>
        <begin position="280"/>
        <end position="302"/>
    </location>
</feature>
<dbReference type="InterPro" id="IPR013218">
    <property type="entry name" value="Dsn1/Mis13"/>
</dbReference>
<feature type="compositionally biased region" description="Pro residues" evidence="1">
    <location>
        <begin position="510"/>
        <end position="527"/>
    </location>
</feature>
<evidence type="ECO:0000313" key="3">
    <source>
        <dbReference type="Proteomes" id="UP000076722"/>
    </source>
</evidence>
<feature type="compositionally biased region" description="Basic and acidic residues" evidence="1">
    <location>
        <begin position="546"/>
        <end position="559"/>
    </location>
</feature>
<dbReference type="PANTHER" id="PTHR14778:SF2">
    <property type="entry name" value="KINETOCHORE-ASSOCIATED PROTEIN DSN1 HOMOLOG"/>
    <property type="match status" value="1"/>
</dbReference>
<protein>
    <submittedName>
        <fullName evidence="2">Uncharacterized protein</fullName>
    </submittedName>
</protein>
<dbReference type="GO" id="GO:0000444">
    <property type="term" value="C:MIS12/MIND type complex"/>
    <property type="evidence" value="ECO:0007669"/>
    <property type="project" value="InterPro"/>
</dbReference>
<dbReference type="GO" id="GO:0051301">
    <property type="term" value="P:cell division"/>
    <property type="evidence" value="ECO:0007669"/>
    <property type="project" value="InterPro"/>
</dbReference>
<accession>A0A164TYP6</accession>
<feature type="compositionally biased region" description="Basic and acidic residues" evidence="1">
    <location>
        <begin position="150"/>
        <end position="160"/>
    </location>
</feature>
<feature type="compositionally biased region" description="Low complexity" evidence="1">
    <location>
        <begin position="164"/>
        <end position="175"/>
    </location>
</feature>
<feature type="compositionally biased region" description="Low complexity" evidence="1">
    <location>
        <begin position="88"/>
        <end position="133"/>
    </location>
</feature>
<reference evidence="2 3" key="1">
    <citation type="journal article" date="2016" name="Mol. Biol. Evol.">
        <title>Comparative Genomics of Early-Diverging Mushroom-Forming Fungi Provides Insights into the Origins of Lignocellulose Decay Capabilities.</title>
        <authorList>
            <person name="Nagy L.G."/>
            <person name="Riley R."/>
            <person name="Tritt A."/>
            <person name="Adam C."/>
            <person name="Daum C."/>
            <person name="Floudas D."/>
            <person name="Sun H."/>
            <person name="Yadav J.S."/>
            <person name="Pangilinan J."/>
            <person name="Larsson K.H."/>
            <person name="Matsuura K."/>
            <person name="Barry K."/>
            <person name="Labutti K."/>
            <person name="Kuo R."/>
            <person name="Ohm R.A."/>
            <person name="Bhattacharya S.S."/>
            <person name="Shirouzu T."/>
            <person name="Yoshinaga Y."/>
            <person name="Martin F.M."/>
            <person name="Grigoriev I.V."/>
            <person name="Hibbett D.S."/>
        </authorList>
    </citation>
    <scope>NUCLEOTIDE SEQUENCE [LARGE SCALE GENOMIC DNA]</scope>
    <source>
        <strain evidence="2 3">HHB9708</strain>
    </source>
</reference>
<feature type="region of interest" description="Disordered" evidence="1">
    <location>
        <begin position="1"/>
        <end position="244"/>
    </location>
</feature>
<feature type="compositionally biased region" description="Basic and acidic residues" evidence="1">
    <location>
        <begin position="36"/>
        <end position="46"/>
    </location>
</feature>